<dbReference type="Pfam" id="PF09684">
    <property type="entry name" value="Tail_P2_I"/>
    <property type="match status" value="1"/>
</dbReference>
<gene>
    <name evidence="1" type="ORF">CWC19_13710</name>
</gene>
<proteinExistence type="predicted"/>
<protein>
    <submittedName>
        <fullName evidence="1">Phage tail protein I</fullName>
    </submittedName>
</protein>
<reference evidence="2" key="2">
    <citation type="submission" date="2019-06" db="EMBL/GenBank/DDBJ databases">
        <title>Co-occurence of chitin degradation, pigmentation and bioactivity in marine Pseudoalteromonas.</title>
        <authorList>
            <person name="Sonnenschein E.C."/>
            <person name="Bech P.K."/>
        </authorList>
    </citation>
    <scope>NUCLEOTIDE SEQUENCE [LARGE SCALE GENOMIC DNA]</scope>
    <source>
        <strain evidence="2">S3790</strain>
    </source>
</reference>
<evidence type="ECO:0000313" key="2">
    <source>
        <dbReference type="Proteomes" id="UP000307217"/>
    </source>
</evidence>
<dbReference type="NCBIfam" id="TIGR01634">
    <property type="entry name" value="tail_P2_I"/>
    <property type="match status" value="1"/>
</dbReference>
<name>A0A5S3V6Z0_9GAMM</name>
<dbReference type="AlphaFoldDB" id="A0A5S3V6Z0"/>
<sequence>MSNNDERPTKLRLANSSLLESSLLEASARLEDIPVQLKHLWDPNNCPAHFLPWLAHGLSVDAWDSAWPEHIQRQVIAASVPNHRIKGTVGALKQSLNALDADLELQEWWQIGGPPHSARVLALAKNNLDEQGASFITPKLQAQLWQAIAANKPCRTQIDFHIGNIQQNNVYLAAAGQSTTLKTNHLAQSVDGEFDTRDVTLQSVASTYEIGTGRLAQNADDQFDLSHITVQGVASNYEIGTGQLAQNADDQFDLSHITVQSAASNYAIGMAQLQQHADGDFALCQTYVANTTHTTTFQTSYMEIL</sequence>
<comment type="caution">
    <text evidence="1">The sequence shown here is derived from an EMBL/GenBank/DDBJ whole genome shotgun (WGS) entry which is preliminary data.</text>
</comment>
<organism evidence="1 2">
    <name type="scientific">Pseudoalteromonas aurantia</name>
    <dbReference type="NCBI Taxonomy" id="43654"/>
    <lineage>
        <taxon>Bacteria</taxon>
        <taxon>Pseudomonadati</taxon>
        <taxon>Pseudomonadota</taxon>
        <taxon>Gammaproteobacteria</taxon>
        <taxon>Alteromonadales</taxon>
        <taxon>Pseudoalteromonadaceae</taxon>
        <taxon>Pseudoalteromonas</taxon>
    </lineage>
</organism>
<evidence type="ECO:0000313" key="1">
    <source>
        <dbReference type="EMBL" id="TMO67471.1"/>
    </source>
</evidence>
<dbReference type="EMBL" id="PNBX01000057">
    <property type="protein sequence ID" value="TMO67471.1"/>
    <property type="molecule type" value="Genomic_DNA"/>
</dbReference>
<dbReference type="RefSeq" id="WP_138592395.1">
    <property type="nucleotide sequence ID" value="NZ_PNBX01000057.1"/>
</dbReference>
<dbReference type="OrthoDB" id="90759at2"/>
<reference evidence="1 2" key="1">
    <citation type="submission" date="2018-01" db="EMBL/GenBank/DDBJ databases">
        <authorList>
            <person name="Paulsen S."/>
            <person name="Gram L.K."/>
        </authorList>
    </citation>
    <scope>NUCLEOTIDE SEQUENCE [LARGE SCALE GENOMIC DNA]</scope>
    <source>
        <strain evidence="1 2">S3790</strain>
    </source>
</reference>
<dbReference type="Proteomes" id="UP000307217">
    <property type="component" value="Unassembled WGS sequence"/>
</dbReference>
<dbReference type="InterPro" id="IPR006521">
    <property type="entry name" value="Tail_protein_I"/>
</dbReference>
<accession>A0A5S3V6Z0</accession>